<keyword evidence="14" id="KW-1185">Reference proteome</keyword>
<keyword evidence="4" id="KW-0479">Metal-binding</keyword>
<dbReference type="Pfam" id="PF19279">
    <property type="entry name" value="YegS_C"/>
    <property type="match status" value="1"/>
</dbReference>
<keyword evidence="11" id="KW-1208">Phospholipid metabolism</keyword>
<dbReference type="PANTHER" id="PTHR12358">
    <property type="entry name" value="SPHINGOSINE KINASE"/>
    <property type="match status" value="1"/>
</dbReference>
<dbReference type="Gene3D" id="2.60.200.40">
    <property type="match status" value="1"/>
</dbReference>
<keyword evidence="5" id="KW-0547">Nucleotide-binding</keyword>
<feature type="domain" description="DAGKc" evidence="12">
    <location>
        <begin position="7"/>
        <end position="134"/>
    </location>
</feature>
<organism evidence="13 14">
    <name type="scientific">Microbulbifer elongatus</name>
    <dbReference type="NCBI Taxonomy" id="86173"/>
    <lineage>
        <taxon>Bacteria</taxon>
        <taxon>Pseudomonadati</taxon>
        <taxon>Pseudomonadota</taxon>
        <taxon>Gammaproteobacteria</taxon>
        <taxon>Cellvibrionales</taxon>
        <taxon>Microbulbiferaceae</taxon>
        <taxon>Microbulbifer</taxon>
    </lineage>
</organism>
<gene>
    <name evidence="13" type="ORF">HXX02_14150</name>
</gene>
<dbReference type="InterPro" id="IPR005218">
    <property type="entry name" value="Diacylglycerol/lipid_kinase"/>
</dbReference>
<dbReference type="Proteomes" id="UP001205566">
    <property type="component" value="Unassembled WGS sequence"/>
</dbReference>
<evidence type="ECO:0000256" key="7">
    <source>
        <dbReference type="ARBA" id="ARBA00022840"/>
    </source>
</evidence>
<dbReference type="RefSeq" id="WP_255875500.1">
    <property type="nucleotide sequence ID" value="NZ_JACASI010000034.1"/>
</dbReference>
<keyword evidence="3" id="KW-0808">Transferase</keyword>
<dbReference type="InterPro" id="IPR016064">
    <property type="entry name" value="NAD/diacylglycerol_kinase_sf"/>
</dbReference>
<dbReference type="NCBIfam" id="TIGR00147">
    <property type="entry name" value="YegS/Rv2252/BmrU family lipid kinase"/>
    <property type="match status" value="1"/>
</dbReference>
<dbReference type="NCBIfam" id="NF009604">
    <property type="entry name" value="PRK13057.1"/>
    <property type="match status" value="1"/>
</dbReference>
<dbReference type="PROSITE" id="PS50146">
    <property type="entry name" value="DAGK"/>
    <property type="match status" value="1"/>
</dbReference>
<dbReference type="PANTHER" id="PTHR12358:SF106">
    <property type="entry name" value="LIPID KINASE YEGS"/>
    <property type="match status" value="1"/>
</dbReference>
<evidence type="ECO:0000256" key="8">
    <source>
        <dbReference type="ARBA" id="ARBA00022842"/>
    </source>
</evidence>
<comment type="caution">
    <text evidence="13">The sequence shown here is derived from an EMBL/GenBank/DDBJ whole genome shotgun (WGS) entry which is preliminary data.</text>
</comment>
<accession>A0ABT1P620</accession>
<reference evidence="13" key="1">
    <citation type="thesis" date="2020" institute="Technische Universitat Dresden" country="Dresden, Germany">
        <title>The Agarolytic System of Microbulbifer elongatus PORT2, Isolated from Batu Karas, Pangandaran West Java Indonesia.</title>
        <authorList>
            <person name="Anggraeni S.R."/>
        </authorList>
    </citation>
    <scope>NUCLEOTIDE SEQUENCE</scope>
    <source>
        <strain evidence="13">PORT2</strain>
    </source>
</reference>
<dbReference type="Pfam" id="PF00781">
    <property type="entry name" value="DAGK_cat"/>
    <property type="match status" value="1"/>
</dbReference>
<keyword evidence="6 13" id="KW-0418">Kinase</keyword>
<evidence type="ECO:0000313" key="14">
    <source>
        <dbReference type="Proteomes" id="UP001205566"/>
    </source>
</evidence>
<protein>
    <submittedName>
        <fullName evidence="13">Lipid kinase</fullName>
    </submittedName>
</protein>
<evidence type="ECO:0000259" key="12">
    <source>
        <dbReference type="PROSITE" id="PS50146"/>
    </source>
</evidence>
<keyword evidence="10" id="KW-0594">Phospholipid biosynthesis</keyword>
<dbReference type="SMART" id="SM00046">
    <property type="entry name" value="DAGKc"/>
    <property type="match status" value="1"/>
</dbReference>
<dbReference type="EMBL" id="JACASI010000034">
    <property type="protein sequence ID" value="MCQ3830584.1"/>
    <property type="molecule type" value="Genomic_DNA"/>
</dbReference>
<dbReference type="Gene3D" id="3.40.50.10330">
    <property type="entry name" value="Probable inorganic polyphosphate/atp-NAD kinase, domain 1"/>
    <property type="match status" value="1"/>
</dbReference>
<evidence type="ECO:0000256" key="2">
    <source>
        <dbReference type="ARBA" id="ARBA00022516"/>
    </source>
</evidence>
<proteinExistence type="predicted"/>
<dbReference type="InterPro" id="IPR017438">
    <property type="entry name" value="ATP-NAD_kinase_N"/>
</dbReference>
<dbReference type="InterPro" id="IPR001206">
    <property type="entry name" value="Diacylglycerol_kinase_cat_dom"/>
</dbReference>
<keyword evidence="7" id="KW-0067">ATP-binding</keyword>
<name>A0ABT1P620_9GAMM</name>
<evidence type="ECO:0000256" key="1">
    <source>
        <dbReference type="ARBA" id="ARBA00001946"/>
    </source>
</evidence>
<sequence>MPHASRRPDKQLLILINPASRSGGDCADQLQAGVSGLREEGWSVEVRDTDSPEDAVTSIRDARADMIAIGGGDGTVSGCAKALVERGLPLAVLPMGTANDLARSLGIESLEQAFAAIRDGHTARIDLARLGDEYFFNVANLGLGVQVTEALTPDVKRRWGVLSYLKAVSEALTRSNQFKVRLVVDGQKFHIRSMQLAVGNGRFYGGGNVVHEQATISDGKLHLYSLKPQSLLELLSLAPFLRVGQHRVSRRVFTASGSEVAIETAPAAMEVHADGEPVATTPVCIRVEKGVIAAVVPADAAV</sequence>
<dbReference type="InterPro" id="IPR045540">
    <property type="entry name" value="YegS/DAGK_C"/>
</dbReference>
<evidence type="ECO:0000256" key="4">
    <source>
        <dbReference type="ARBA" id="ARBA00022723"/>
    </source>
</evidence>
<evidence type="ECO:0000256" key="11">
    <source>
        <dbReference type="ARBA" id="ARBA00023264"/>
    </source>
</evidence>
<evidence type="ECO:0000256" key="5">
    <source>
        <dbReference type="ARBA" id="ARBA00022741"/>
    </source>
</evidence>
<keyword evidence="8" id="KW-0460">Magnesium</keyword>
<keyword evidence="9" id="KW-0443">Lipid metabolism</keyword>
<evidence type="ECO:0000256" key="6">
    <source>
        <dbReference type="ARBA" id="ARBA00022777"/>
    </source>
</evidence>
<comment type="cofactor">
    <cofactor evidence="1">
        <name>Mg(2+)</name>
        <dbReference type="ChEBI" id="CHEBI:18420"/>
    </cofactor>
</comment>
<evidence type="ECO:0000256" key="9">
    <source>
        <dbReference type="ARBA" id="ARBA00023098"/>
    </source>
</evidence>
<dbReference type="SUPFAM" id="SSF111331">
    <property type="entry name" value="NAD kinase/diacylglycerol kinase-like"/>
    <property type="match status" value="1"/>
</dbReference>
<keyword evidence="2" id="KW-0444">Lipid biosynthesis</keyword>
<evidence type="ECO:0000256" key="3">
    <source>
        <dbReference type="ARBA" id="ARBA00022679"/>
    </source>
</evidence>
<dbReference type="GO" id="GO:0016301">
    <property type="term" value="F:kinase activity"/>
    <property type="evidence" value="ECO:0007669"/>
    <property type="project" value="UniProtKB-KW"/>
</dbReference>
<evidence type="ECO:0000313" key="13">
    <source>
        <dbReference type="EMBL" id="MCQ3830584.1"/>
    </source>
</evidence>
<evidence type="ECO:0000256" key="10">
    <source>
        <dbReference type="ARBA" id="ARBA00023209"/>
    </source>
</evidence>
<dbReference type="InterPro" id="IPR050187">
    <property type="entry name" value="Lipid_Phosphate_FormReg"/>
</dbReference>